<dbReference type="KEGG" id="lrs:PX52LOC_03976"/>
<dbReference type="AlphaFoldDB" id="A0A5C1AE57"/>
<protein>
    <submittedName>
        <fullName evidence="2">Uncharacterized protein</fullName>
    </submittedName>
</protein>
<dbReference type="Proteomes" id="UP000324974">
    <property type="component" value="Chromosome"/>
</dbReference>
<keyword evidence="1" id="KW-0732">Signal</keyword>
<keyword evidence="3" id="KW-1185">Reference proteome</keyword>
<proteinExistence type="predicted"/>
<reference evidence="3" key="1">
    <citation type="submission" date="2019-08" db="EMBL/GenBank/DDBJ databases">
        <title>Limnoglobus roseus gen. nov., sp. nov., a novel freshwater planctomycete with a giant genome from the family Gemmataceae.</title>
        <authorList>
            <person name="Kulichevskaya I.S."/>
            <person name="Naumoff D.G."/>
            <person name="Miroshnikov K."/>
            <person name="Ivanova A."/>
            <person name="Philippov D.A."/>
            <person name="Hakobyan A."/>
            <person name="Rijpstra I.C."/>
            <person name="Sinninghe Damste J.S."/>
            <person name="Liesack W."/>
            <person name="Dedysh S.N."/>
        </authorList>
    </citation>
    <scope>NUCLEOTIDE SEQUENCE [LARGE SCALE GENOMIC DNA]</scope>
    <source>
        <strain evidence="3">PX52</strain>
    </source>
</reference>
<evidence type="ECO:0000313" key="2">
    <source>
        <dbReference type="EMBL" id="QEL17000.1"/>
    </source>
</evidence>
<gene>
    <name evidence="2" type="ORF">PX52LOC_03976</name>
</gene>
<accession>A0A5C1AE57</accession>
<evidence type="ECO:0000313" key="3">
    <source>
        <dbReference type="Proteomes" id="UP000324974"/>
    </source>
</evidence>
<name>A0A5C1AE57_9BACT</name>
<organism evidence="2 3">
    <name type="scientific">Limnoglobus roseus</name>
    <dbReference type="NCBI Taxonomy" id="2598579"/>
    <lineage>
        <taxon>Bacteria</taxon>
        <taxon>Pseudomonadati</taxon>
        <taxon>Planctomycetota</taxon>
        <taxon>Planctomycetia</taxon>
        <taxon>Gemmatales</taxon>
        <taxon>Gemmataceae</taxon>
        <taxon>Limnoglobus</taxon>
    </lineage>
</organism>
<sequence length="53" mass="5686">MRRSLIAAAIVLTNLTGCATLDGFMQDAPSVSECRWEQPAERAPAPEPVAESK</sequence>
<feature type="chain" id="PRO_5022853423" evidence="1">
    <location>
        <begin position="20"/>
        <end position="53"/>
    </location>
</feature>
<feature type="signal peptide" evidence="1">
    <location>
        <begin position="1"/>
        <end position="19"/>
    </location>
</feature>
<evidence type="ECO:0000256" key="1">
    <source>
        <dbReference type="SAM" id="SignalP"/>
    </source>
</evidence>
<dbReference type="RefSeq" id="WP_168219099.1">
    <property type="nucleotide sequence ID" value="NZ_CP042425.1"/>
</dbReference>
<dbReference type="EMBL" id="CP042425">
    <property type="protein sequence ID" value="QEL17000.1"/>
    <property type="molecule type" value="Genomic_DNA"/>
</dbReference>